<comment type="caution">
    <text evidence="2">The sequence shown here is derived from an EMBL/GenBank/DDBJ whole genome shotgun (WGS) entry which is preliminary data.</text>
</comment>
<accession>A0ABU4HY32</accession>
<sequence>MPTARRVAPKPLNPVLSRRCFNARISRLSLLGAARAFIVLVALGTVVAMALMWPTNVGDKFSEVVQPSDKATVTGIDDRPCGATVSDRCIRVLIQLDSGDEAGSRGVIQWNANGVDPDVHVGDKLRVAQAQEIPGYEEYGQNTWTLVDFQRGPALIALFAIFAVMVLLLSRLRGALSLIGLGISLLLILVYVIPAILDGKPPVAVAISGSLAIGLIAILLAHGRGPKAVAAMLGTTSSLLLTALLAVIFTSATRLTGLSGEEAFALRLADPSVSLQGLLIAGMIIGALGVLDDVTVSQSSTVFALRAANPDLGFRELFGRAMDVGRDHVAATVNTLVLAYAGSSLPVLLIFASGALGAGEALNLELVAEQVVATLVGSIGLIVAVPATTALAALLALHTPRAELEHEAAHGHAHTH</sequence>
<dbReference type="EMBL" id="JAWSTH010000127">
    <property type="protein sequence ID" value="MDW5598232.1"/>
    <property type="molecule type" value="Genomic_DNA"/>
</dbReference>
<keyword evidence="1" id="KW-0812">Transmembrane</keyword>
<dbReference type="Proteomes" id="UP001284601">
    <property type="component" value="Unassembled WGS sequence"/>
</dbReference>
<evidence type="ECO:0000313" key="3">
    <source>
        <dbReference type="Proteomes" id="UP001284601"/>
    </source>
</evidence>
<feature type="transmembrane region" description="Helical" evidence="1">
    <location>
        <begin position="28"/>
        <end position="53"/>
    </location>
</feature>
<dbReference type="Pfam" id="PF07907">
    <property type="entry name" value="YibE_F"/>
    <property type="match status" value="1"/>
</dbReference>
<feature type="transmembrane region" description="Helical" evidence="1">
    <location>
        <begin position="329"/>
        <end position="352"/>
    </location>
</feature>
<gene>
    <name evidence="2" type="ORF">R7226_27995</name>
</gene>
<evidence type="ECO:0000313" key="2">
    <source>
        <dbReference type="EMBL" id="MDW5598232.1"/>
    </source>
</evidence>
<feature type="transmembrane region" description="Helical" evidence="1">
    <location>
        <begin position="152"/>
        <end position="169"/>
    </location>
</feature>
<keyword evidence="3" id="KW-1185">Reference proteome</keyword>
<proteinExistence type="predicted"/>
<keyword evidence="1" id="KW-1133">Transmembrane helix</keyword>
<feature type="transmembrane region" description="Helical" evidence="1">
    <location>
        <begin position="228"/>
        <end position="253"/>
    </location>
</feature>
<keyword evidence="1" id="KW-0472">Membrane</keyword>
<name>A0ABU4HY32_9ACTN</name>
<protein>
    <submittedName>
        <fullName evidence="2">YibE/F family protein</fullName>
    </submittedName>
</protein>
<feature type="transmembrane region" description="Helical" evidence="1">
    <location>
        <begin position="176"/>
        <end position="197"/>
    </location>
</feature>
<reference evidence="3" key="1">
    <citation type="submission" date="2023-07" db="EMBL/GenBank/DDBJ databases">
        <title>Conexibacter stalactiti sp. nov., isolated from stalactites in a lava cave and emended description of the genus Conexibacter.</title>
        <authorList>
            <person name="Lee S.D."/>
        </authorList>
    </citation>
    <scope>NUCLEOTIDE SEQUENCE [LARGE SCALE GENOMIC DNA]</scope>
    <source>
        <strain evidence="3">KCTC 39840</strain>
    </source>
</reference>
<evidence type="ECO:0000256" key="1">
    <source>
        <dbReference type="SAM" id="Phobius"/>
    </source>
</evidence>
<organism evidence="2 3">
    <name type="scientific">Conexibacter stalactiti</name>
    <dbReference type="NCBI Taxonomy" id="1940611"/>
    <lineage>
        <taxon>Bacteria</taxon>
        <taxon>Bacillati</taxon>
        <taxon>Actinomycetota</taxon>
        <taxon>Thermoleophilia</taxon>
        <taxon>Solirubrobacterales</taxon>
        <taxon>Conexibacteraceae</taxon>
        <taxon>Conexibacter</taxon>
    </lineage>
</organism>
<dbReference type="InterPro" id="IPR012507">
    <property type="entry name" value="YibE_F"/>
</dbReference>
<dbReference type="PANTHER" id="PTHR41771">
    <property type="entry name" value="MEMBRANE PROTEIN-RELATED"/>
    <property type="match status" value="1"/>
</dbReference>
<feature type="transmembrane region" description="Helical" evidence="1">
    <location>
        <begin position="203"/>
        <end position="221"/>
    </location>
</feature>
<dbReference type="PANTHER" id="PTHR41771:SF1">
    <property type="entry name" value="MEMBRANE PROTEIN"/>
    <property type="match status" value="1"/>
</dbReference>
<feature type="transmembrane region" description="Helical" evidence="1">
    <location>
        <begin position="372"/>
        <end position="397"/>
    </location>
</feature>
<feature type="transmembrane region" description="Helical" evidence="1">
    <location>
        <begin position="273"/>
        <end position="291"/>
    </location>
</feature>